<sequence length="706" mass="82404">MFRSVVAPLILLSTLSYSKELNNEKFQLLAKNVDTKNSTVIANGDVVVFSKNYYITADKIIYDKEKETFELFDNVLILKDNRIQTQSNYAFLDVNDDSYEQTPVLLMEKESNLWINSKSSKKNKTEIELESSIISSCDCVDPVWSIKVSSASYDTEDKWLHAYNTRLYIKDVPVFYSPYLGFPTDKTRRTGLLTPTIGYSKNDGGYYSQPIYFAPAQNYDFELIPQLRTNRGSGLYAYYRLADSPYSLLKLKTGYFEEKDEYRKEFDLKNEKHYGWSIDYERTKLFSKNESHQDGLYASINWLNDIEYRTVENEEDVISTEKKVESKLNYFYNTPEYYGGLYSRYYIDTDLDSNDTTLQELPQIQLHSYNKDLGIKNLIYSVDAKAINYERQKKINAQIYELTLPISYNTYFLDDFLYLTLENKSTISKYQYSNTDTSYDNGTLVQNESSITIGTDLIKPYTNYLHTVNLSAKYSYPKNIQKDGDLYDITVDKDSLKGEELASFPIAQGKKNIKLKLNQSLYEKEGLKQIVNHKLSQSILYDENNDPKFMDLENFVKYNYSNGTITNKIIYNVEDKHFTENTSSLTYKYEDFDLSLGYYKSKDTKNSNKEELESFRINTSYDISNDYKISYYENYNIKDSLRNKQGIGFDIYDRCWALALKYEKEVIPSTSSNSEGIRQNILYINLELKPLGGIKQKYKFKDSNES</sequence>
<evidence type="ECO:0000313" key="1">
    <source>
        <dbReference type="EMBL" id="UTJ05209.1"/>
    </source>
</evidence>
<dbReference type="PANTHER" id="PTHR30189">
    <property type="entry name" value="LPS-ASSEMBLY PROTEIN"/>
    <property type="match status" value="1"/>
</dbReference>
<gene>
    <name evidence="1" type="primary">lptD</name>
    <name evidence="1" type="ORF">NJU99_07975</name>
</gene>
<dbReference type="Proteomes" id="UP001060012">
    <property type="component" value="Chromosome"/>
</dbReference>
<proteinExistence type="inferred from homology"/>
<dbReference type="InterPro" id="IPR050218">
    <property type="entry name" value="LptD"/>
</dbReference>
<protein>
    <submittedName>
        <fullName evidence="1">LPS assembly protein LptD</fullName>
    </submittedName>
</protein>
<evidence type="ECO:0000313" key="2">
    <source>
        <dbReference type="Proteomes" id="UP001060012"/>
    </source>
</evidence>
<dbReference type="InterPro" id="IPR020889">
    <property type="entry name" value="LipoPS_assembly_LptD"/>
</dbReference>
<dbReference type="PANTHER" id="PTHR30189:SF1">
    <property type="entry name" value="LPS-ASSEMBLY PROTEIN LPTD"/>
    <property type="match status" value="1"/>
</dbReference>
<dbReference type="RefSeq" id="WP_254575390.1">
    <property type="nucleotide sequence ID" value="NZ_CP100595.1"/>
</dbReference>
<keyword evidence="2" id="KW-1185">Reference proteome</keyword>
<organism evidence="1 2">
    <name type="scientific">Arcobacter roscoffensis</name>
    <dbReference type="NCBI Taxonomy" id="2961520"/>
    <lineage>
        <taxon>Bacteria</taxon>
        <taxon>Pseudomonadati</taxon>
        <taxon>Campylobacterota</taxon>
        <taxon>Epsilonproteobacteria</taxon>
        <taxon>Campylobacterales</taxon>
        <taxon>Arcobacteraceae</taxon>
        <taxon>Arcobacter</taxon>
    </lineage>
</organism>
<name>A0ABY5DZ31_9BACT</name>
<dbReference type="EMBL" id="CP100595">
    <property type="protein sequence ID" value="UTJ05209.1"/>
    <property type="molecule type" value="Genomic_DNA"/>
</dbReference>
<reference evidence="1" key="1">
    <citation type="submission" date="2022-07" db="EMBL/GenBank/DDBJ databases">
        <title>Arcobacter roscoffensis sp. nov., a marine bacterium isolated from coastal seawater collected from Roscoff, France.</title>
        <authorList>
            <person name="Pascual J."/>
            <person name="Lepeaux C."/>
            <person name="Methner A."/>
            <person name="Overmann J."/>
        </authorList>
    </citation>
    <scope>NUCLEOTIDE SEQUENCE</scope>
    <source>
        <strain evidence="1">ARW1-2F2</strain>
    </source>
</reference>
<dbReference type="HAMAP" id="MF_01411">
    <property type="entry name" value="LPS_assembly_LptD"/>
    <property type="match status" value="1"/>
</dbReference>
<accession>A0ABY5DZ31</accession>